<feature type="domain" description="F-box" evidence="1">
    <location>
        <begin position="9"/>
        <end position="49"/>
    </location>
</feature>
<dbReference type="NCBIfam" id="TIGR01640">
    <property type="entry name" value="F_box_assoc_1"/>
    <property type="match status" value="1"/>
</dbReference>
<dbReference type="KEGG" id="sita:101779537"/>
<organism evidence="2">
    <name type="scientific">Setaria italica</name>
    <name type="common">Foxtail millet</name>
    <name type="synonym">Panicum italicum</name>
    <dbReference type="NCBI Taxonomy" id="4555"/>
    <lineage>
        <taxon>Eukaryota</taxon>
        <taxon>Viridiplantae</taxon>
        <taxon>Streptophyta</taxon>
        <taxon>Embryophyta</taxon>
        <taxon>Tracheophyta</taxon>
        <taxon>Spermatophyta</taxon>
        <taxon>Magnoliopsida</taxon>
        <taxon>Liliopsida</taxon>
        <taxon>Poales</taxon>
        <taxon>Poaceae</taxon>
        <taxon>PACMAD clade</taxon>
        <taxon>Panicoideae</taxon>
        <taxon>Panicodae</taxon>
        <taxon>Paniceae</taxon>
        <taxon>Cenchrinae</taxon>
        <taxon>Setaria</taxon>
    </lineage>
</organism>
<proteinExistence type="predicted"/>
<dbReference type="EMBL" id="AGNK02004235">
    <property type="status" value="NOT_ANNOTATED_CDS"/>
    <property type="molecule type" value="Genomic_DNA"/>
</dbReference>
<gene>
    <name evidence="3" type="primary">LOC101779537</name>
    <name evidence="2" type="ORF">SETIT_7G049400v2</name>
</gene>
<dbReference type="EnsemblPlants" id="KQK96705">
    <property type="protein sequence ID" value="KQK96705"/>
    <property type="gene ID" value="SETIT_010370mg"/>
</dbReference>
<dbReference type="InterPro" id="IPR017451">
    <property type="entry name" value="F-box-assoc_interact_dom"/>
</dbReference>
<dbReference type="STRING" id="4555.K3Y829"/>
<evidence type="ECO:0000313" key="3">
    <source>
        <dbReference type="EnsemblPlants" id="KQK96705"/>
    </source>
</evidence>
<dbReference type="EMBL" id="CM003534">
    <property type="protein sequence ID" value="RCV33023.1"/>
    <property type="molecule type" value="Genomic_DNA"/>
</dbReference>
<evidence type="ECO:0000313" key="4">
    <source>
        <dbReference type="Proteomes" id="UP000004995"/>
    </source>
</evidence>
<dbReference type="eggNOG" id="KOG0610">
    <property type="taxonomic scope" value="Eukaryota"/>
</dbReference>
<dbReference type="SMART" id="SM00256">
    <property type="entry name" value="FBOX"/>
    <property type="match status" value="1"/>
</dbReference>
<dbReference type="CDD" id="cd22157">
    <property type="entry name" value="F-box_AtFBW1-like"/>
    <property type="match status" value="1"/>
</dbReference>
<dbReference type="RefSeq" id="XP_004975263.1">
    <property type="nucleotide sequence ID" value="XM_004975206.3"/>
</dbReference>
<dbReference type="PANTHER" id="PTHR35546:SF80">
    <property type="entry name" value="F-BOX DOMAIN CONTAINING PROTEIN EXPRESSED"/>
    <property type="match status" value="1"/>
</dbReference>
<dbReference type="HOGENOM" id="CLU_022847_1_1_1"/>
<keyword evidence="4" id="KW-1185">Reference proteome</keyword>
<protein>
    <recommendedName>
        <fullName evidence="1">F-box domain-containing protein</fullName>
    </recommendedName>
</protein>
<dbReference type="AlphaFoldDB" id="K3Y829"/>
<dbReference type="InterPro" id="IPR013187">
    <property type="entry name" value="F-box-assoc_dom_typ3"/>
</dbReference>
<reference evidence="3" key="3">
    <citation type="submission" date="2018-08" db="UniProtKB">
        <authorList>
            <consortium name="EnsemblPlants"/>
        </authorList>
    </citation>
    <scope>IDENTIFICATION</scope>
    <source>
        <strain evidence="3">Yugu1</strain>
    </source>
</reference>
<accession>K3Y829</accession>
<dbReference type="SUPFAM" id="SSF81383">
    <property type="entry name" value="F-box domain"/>
    <property type="match status" value="1"/>
</dbReference>
<evidence type="ECO:0000259" key="1">
    <source>
        <dbReference type="SMART" id="SM00256"/>
    </source>
</evidence>
<sequence>MANPAAASLTDDLIVEILSRLPVKSLCRCKCVSPHWRGLISHPDHRHRLPQTLAGFFLNASNRGRQARRFINLSEASRPPLIRYPFSFMPGYEDVTIVDSCNGLLLCRASRTESSSPDAVFCHVVCNPATRSWHVLPNSSSGCVDNNNELRPARLGFDPAVSPNFHVFEFVHSEQGYGCVAGVEIYSSETGAWSYSESEWEEETHLLEGSPSVFFDGLLHFITIDFTVVAVNVKGESWWEKAVPEDSYDLQNWDFCEAWEPCFIGRYKGNLCYINEFYSDTDVSIWVLEDYAADEWILKHRVSIQRLTKNIATPAESKCYNFITVHPHCNWFLYVTGSDKILMAYDMDRDEVHVIQNLGLDCILQCIPYVPFYGN</sequence>
<reference evidence="2 4" key="1">
    <citation type="journal article" date="2012" name="Nat. Biotechnol.">
        <title>Reference genome sequence of the model plant Setaria.</title>
        <authorList>
            <person name="Bennetzen J.L."/>
            <person name="Schmutz J."/>
            <person name="Wang H."/>
            <person name="Percifield R."/>
            <person name="Hawkins J."/>
            <person name="Pontaroli A.C."/>
            <person name="Estep M."/>
            <person name="Feng L."/>
            <person name="Vaughn J.N."/>
            <person name="Grimwood J."/>
            <person name="Jenkins J."/>
            <person name="Barry K."/>
            <person name="Lindquist E."/>
            <person name="Hellsten U."/>
            <person name="Deshpande S."/>
            <person name="Wang X."/>
            <person name="Wu X."/>
            <person name="Mitros T."/>
            <person name="Triplett J."/>
            <person name="Yang X."/>
            <person name="Ye C.Y."/>
            <person name="Mauro-Herrera M."/>
            <person name="Wang L."/>
            <person name="Li P."/>
            <person name="Sharma M."/>
            <person name="Sharma R."/>
            <person name="Ronald P.C."/>
            <person name="Panaud O."/>
            <person name="Kellogg E.A."/>
            <person name="Brutnell T.P."/>
            <person name="Doust A.N."/>
            <person name="Tuskan G.A."/>
            <person name="Rokhsar D."/>
            <person name="Devos K.M."/>
        </authorList>
    </citation>
    <scope>NUCLEOTIDE SEQUENCE [LARGE SCALE GENOMIC DNA]</scope>
    <source>
        <strain evidence="4">cv. Yugu1</strain>
        <strain evidence="2">Yugu1</strain>
    </source>
</reference>
<dbReference type="InterPro" id="IPR055290">
    <property type="entry name" value="At3g26010-like"/>
</dbReference>
<evidence type="ECO:0000313" key="2">
    <source>
        <dbReference type="EMBL" id="RCV33022.1"/>
    </source>
</evidence>
<reference evidence="2" key="2">
    <citation type="submission" date="2015-07" db="EMBL/GenBank/DDBJ databases">
        <authorList>
            <person name="Noorani M."/>
        </authorList>
    </citation>
    <scope>NUCLEOTIDE SEQUENCE</scope>
    <source>
        <strain evidence="2">Yugu1</strain>
    </source>
</reference>
<dbReference type="InterPro" id="IPR001810">
    <property type="entry name" value="F-box_dom"/>
</dbReference>
<dbReference type="EMBL" id="CM003534">
    <property type="protein sequence ID" value="RCV33022.1"/>
    <property type="molecule type" value="Genomic_DNA"/>
</dbReference>
<dbReference type="OrthoDB" id="605328at2759"/>
<dbReference type="OMA" id="DKWDSTE"/>
<dbReference type="Pfam" id="PF08268">
    <property type="entry name" value="FBA_3"/>
    <property type="match status" value="1"/>
</dbReference>
<dbReference type="Gramene" id="KQK96705">
    <property type="protein sequence ID" value="KQK96705"/>
    <property type="gene ID" value="SETIT_010370mg"/>
</dbReference>
<dbReference type="GeneID" id="101779537"/>
<name>K3Y829_SETIT</name>
<dbReference type="Pfam" id="PF00646">
    <property type="entry name" value="F-box"/>
    <property type="match status" value="1"/>
</dbReference>
<dbReference type="PANTHER" id="PTHR35546">
    <property type="entry name" value="F-BOX PROTEIN INTERACTION DOMAIN PROTEIN-RELATED"/>
    <property type="match status" value="1"/>
</dbReference>
<dbReference type="InterPro" id="IPR036047">
    <property type="entry name" value="F-box-like_dom_sf"/>
</dbReference>
<dbReference type="Gene3D" id="1.20.1280.50">
    <property type="match status" value="1"/>
</dbReference>
<dbReference type="Proteomes" id="UP000004995">
    <property type="component" value="Unassembled WGS sequence"/>
</dbReference>